<evidence type="ECO:0000256" key="5">
    <source>
        <dbReference type="ARBA" id="ARBA00035114"/>
    </source>
</evidence>
<protein>
    <recommendedName>
        <fullName evidence="9">BPS1-like protein</fullName>
    </recommendedName>
</protein>
<reference evidence="8" key="1">
    <citation type="journal article" date="2013" name="Nat. Genet.">
        <title>The Capsella rubella genome and the genomic consequences of rapid mating system evolution.</title>
        <authorList>
            <person name="Slotte T."/>
            <person name="Hazzouri K.M."/>
            <person name="Agren J.A."/>
            <person name="Koenig D."/>
            <person name="Maumus F."/>
            <person name="Guo Y.L."/>
            <person name="Steige K."/>
            <person name="Platts A.E."/>
            <person name="Escobar J.S."/>
            <person name="Newman L.K."/>
            <person name="Wang W."/>
            <person name="Mandakova T."/>
            <person name="Vello E."/>
            <person name="Smith L.M."/>
            <person name="Henz S.R."/>
            <person name="Steffen J."/>
            <person name="Takuno S."/>
            <person name="Brandvain Y."/>
            <person name="Coop G."/>
            <person name="Andolfatto P."/>
            <person name="Hu T.T."/>
            <person name="Blanchette M."/>
            <person name="Clark R.M."/>
            <person name="Quesneville H."/>
            <person name="Nordborg M."/>
            <person name="Gaut B.S."/>
            <person name="Lysak M.A."/>
            <person name="Jenkins J."/>
            <person name="Grimwood J."/>
            <person name="Chapman J."/>
            <person name="Prochnik S."/>
            <person name="Shu S."/>
            <person name="Rokhsar D."/>
            <person name="Schmutz J."/>
            <person name="Weigel D."/>
            <person name="Wright S.I."/>
        </authorList>
    </citation>
    <scope>NUCLEOTIDE SEQUENCE [LARGE SCALE GENOMIC DNA]</scope>
    <source>
        <strain evidence="8">cv. Monte Gargano</strain>
    </source>
</reference>
<keyword evidence="3" id="KW-1133">Transmembrane helix</keyword>
<dbReference type="Pfam" id="PF05633">
    <property type="entry name" value="ROH1-like"/>
    <property type="match status" value="1"/>
</dbReference>
<dbReference type="GO" id="GO:0016020">
    <property type="term" value="C:membrane"/>
    <property type="evidence" value="ECO:0007669"/>
    <property type="project" value="UniProtKB-SubCell"/>
</dbReference>
<dbReference type="STRING" id="81985.R0IM84"/>
<keyword evidence="4" id="KW-0472">Membrane</keyword>
<evidence type="ECO:0000256" key="6">
    <source>
        <dbReference type="SAM" id="Coils"/>
    </source>
</evidence>
<dbReference type="InterPro" id="IPR008511">
    <property type="entry name" value="ROH1-like"/>
</dbReference>
<evidence type="ECO:0000256" key="4">
    <source>
        <dbReference type="ARBA" id="ARBA00023136"/>
    </source>
</evidence>
<accession>R0IM84</accession>
<comment type="similarity">
    <text evidence="5">Belongs to the ROH1 family.</text>
</comment>
<evidence type="ECO:0000256" key="3">
    <source>
        <dbReference type="ARBA" id="ARBA00022989"/>
    </source>
</evidence>
<dbReference type="KEGG" id="crb:17897236"/>
<feature type="coiled-coil region" evidence="6">
    <location>
        <begin position="251"/>
        <end position="302"/>
    </location>
</feature>
<gene>
    <name evidence="7" type="ORF">CARUB_v10009660mg</name>
</gene>
<organism evidence="7 8">
    <name type="scientific">Capsella rubella</name>
    <dbReference type="NCBI Taxonomy" id="81985"/>
    <lineage>
        <taxon>Eukaryota</taxon>
        <taxon>Viridiplantae</taxon>
        <taxon>Streptophyta</taxon>
        <taxon>Embryophyta</taxon>
        <taxon>Tracheophyta</taxon>
        <taxon>Spermatophyta</taxon>
        <taxon>Magnoliopsida</taxon>
        <taxon>eudicotyledons</taxon>
        <taxon>Gunneridae</taxon>
        <taxon>Pentapetalae</taxon>
        <taxon>rosids</taxon>
        <taxon>malvids</taxon>
        <taxon>Brassicales</taxon>
        <taxon>Brassicaceae</taxon>
        <taxon>Camelineae</taxon>
        <taxon>Capsella</taxon>
    </lineage>
</organism>
<evidence type="ECO:0008006" key="9">
    <source>
        <dbReference type="Google" id="ProtNLM"/>
    </source>
</evidence>
<keyword evidence="8" id="KW-1185">Reference proteome</keyword>
<evidence type="ECO:0000256" key="2">
    <source>
        <dbReference type="ARBA" id="ARBA00022692"/>
    </source>
</evidence>
<dbReference type="eggNOG" id="ENOG502QQDC">
    <property type="taxonomic scope" value="Eukaryota"/>
</dbReference>
<evidence type="ECO:0000313" key="8">
    <source>
        <dbReference type="Proteomes" id="UP000029121"/>
    </source>
</evidence>
<dbReference type="EMBL" id="KB870805">
    <property type="protein sequence ID" value="EOA38183.1"/>
    <property type="molecule type" value="Genomic_DNA"/>
</dbReference>
<keyword evidence="2" id="KW-0812">Transmembrane</keyword>
<evidence type="ECO:0000313" key="7">
    <source>
        <dbReference type="EMBL" id="EOA38183.1"/>
    </source>
</evidence>
<dbReference type="AlphaFoldDB" id="R0IM84"/>
<proteinExistence type="inferred from homology"/>
<keyword evidence="6" id="KW-0175">Coiled coil</keyword>
<dbReference type="Proteomes" id="UP000029121">
    <property type="component" value="Unassembled WGS sequence"/>
</dbReference>
<sequence>MDPSSANSVNGFYSFLNRSMEDLERVYLSNNFMSVHFLQRALCLLRTSHSHLTLLVQKLQLPVGDKWLDEYMDESSKLWEACLVIKSAVSSVENFSSAGISIASTLDGHHHHRRLSPQLSRQVIRAISGCRREAIGIEEENRALMENRVQRFPFWSEQTSATAIESSTKLQNGFSGFRGVLYATRNMSSLLLMVLMNGLVYCFPGDTTTQTQTQITQTQSQGGGFAGAMGRLQQRVAAEVGRMGMRKGILMHEYRRSKSALEELKAELERRFCNGGGGGEREEEAEEEERELRERVENLKGYFGNLRNGTESIVAQIDDFFDEIVEGRKKLLDFCSHR</sequence>
<comment type="subcellular location">
    <subcellularLocation>
        <location evidence="1">Membrane</location>
        <topology evidence="1">Single-pass membrane protein</topology>
    </subcellularLocation>
</comment>
<dbReference type="PANTHER" id="PTHR31509">
    <property type="entry name" value="BPS1-LIKE PROTEIN"/>
    <property type="match status" value="1"/>
</dbReference>
<dbReference type="OrthoDB" id="691840at2759"/>
<name>R0IM84_9BRAS</name>
<evidence type="ECO:0000256" key="1">
    <source>
        <dbReference type="ARBA" id="ARBA00004167"/>
    </source>
</evidence>